<dbReference type="Proteomes" id="UP000678513">
    <property type="component" value="Chromosome"/>
</dbReference>
<dbReference type="RefSeq" id="WP_212325259.1">
    <property type="nucleotide sequence ID" value="NZ_AP024463.1"/>
</dbReference>
<evidence type="ECO:0000313" key="3">
    <source>
        <dbReference type="Proteomes" id="UP000678513"/>
    </source>
</evidence>
<sequence length="206" mass="22072">MSDSLPEQPAQVRMRIGDAERDSVLEVLRDAYAAGQLDNEEFNDRQQICLKARYSDDLSGLVEDLPIGAGAGPNSIAPVSAPVAPVFARSDEEITEFAFMSGKVIHLDRGRPTLVSKAFWGGNEIYVENAMGPGVEVELTLSSIMGGHVVYVPPGVRVIDQSTSIMAGVAISRKAHGDGSNGTVIIRGFNFWGGTTVKLQKPQNSQ</sequence>
<dbReference type="PANTHER" id="PTHR40763">
    <property type="entry name" value="MEMBRANE PROTEIN-RELATED"/>
    <property type="match status" value="1"/>
</dbReference>
<evidence type="ECO:0000313" key="2">
    <source>
        <dbReference type="EMBL" id="QUC08761.1"/>
    </source>
</evidence>
<feature type="domain" description="DUF1707" evidence="1">
    <location>
        <begin position="14"/>
        <end position="66"/>
    </location>
</feature>
<protein>
    <submittedName>
        <fullName evidence="2">DUF1707 domain-containing protein</fullName>
    </submittedName>
</protein>
<organism evidence="2 3">
    <name type="scientific">Arachnia rubra</name>
    <dbReference type="NCBI Taxonomy" id="1547448"/>
    <lineage>
        <taxon>Bacteria</taxon>
        <taxon>Bacillati</taxon>
        <taxon>Actinomycetota</taxon>
        <taxon>Actinomycetes</taxon>
        <taxon>Propionibacteriales</taxon>
        <taxon>Propionibacteriaceae</taxon>
        <taxon>Arachnia</taxon>
    </lineage>
</organism>
<name>A0ABX7Y6T6_9ACTN</name>
<accession>A0ABX7Y6T6</accession>
<dbReference type="Pfam" id="PF08044">
    <property type="entry name" value="DUF1707"/>
    <property type="match status" value="1"/>
</dbReference>
<gene>
    <name evidence="2" type="ORF">J5A65_03195</name>
</gene>
<keyword evidence="3" id="KW-1185">Reference proteome</keyword>
<reference evidence="2 3" key="1">
    <citation type="submission" date="2021-03" db="EMBL/GenBank/DDBJ databases">
        <title>Human Oral Microbial Genomes.</title>
        <authorList>
            <person name="Johnston C.D."/>
            <person name="Chen T."/>
            <person name="Dewhirst F.E."/>
        </authorList>
    </citation>
    <scope>NUCLEOTIDE SEQUENCE [LARGE SCALE GENOMIC DNA]</scope>
    <source>
        <strain evidence="2 3">DSMZ 100122</strain>
    </source>
</reference>
<dbReference type="PANTHER" id="PTHR40763:SF4">
    <property type="entry name" value="DUF1707 DOMAIN-CONTAINING PROTEIN"/>
    <property type="match status" value="1"/>
</dbReference>
<proteinExistence type="predicted"/>
<dbReference type="EMBL" id="CP072384">
    <property type="protein sequence ID" value="QUC08761.1"/>
    <property type="molecule type" value="Genomic_DNA"/>
</dbReference>
<dbReference type="InterPro" id="IPR012551">
    <property type="entry name" value="DUF1707_SHOCT-like"/>
</dbReference>
<evidence type="ECO:0000259" key="1">
    <source>
        <dbReference type="Pfam" id="PF08044"/>
    </source>
</evidence>